<evidence type="ECO:0000256" key="1">
    <source>
        <dbReference type="SAM" id="Phobius"/>
    </source>
</evidence>
<protein>
    <submittedName>
        <fullName evidence="2">Uncharacterized protein</fullName>
    </submittedName>
</protein>
<dbReference type="EMBL" id="FQWQ01000005">
    <property type="protein sequence ID" value="SHH90294.1"/>
    <property type="molecule type" value="Genomic_DNA"/>
</dbReference>
<dbReference type="STRING" id="947013.SAMN04488109_5955"/>
<feature type="transmembrane region" description="Helical" evidence="1">
    <location>
        <begin position="118"/>
        <end position="135"/>
    </location>
</feature>
<name>A0A1M5WT51_9BACT</name>
<evidence type="ECO:0000313" key="2">
    <source>
        <dbReference type="EMBL" id="SHH90294.1"/>
    </source>
</evidence>
<sequence length="423" mass="47261">MITEEELISETKSQIEKKLGWGDSQDWTNQDFLALSKKIQDELQIAVSHVTLKRIWGKVKYTSLPNTFTLNTLVQFIGYENWRDFKVKNGGVAVVGGVDSPTPDKVARPKGKKPMRPLVTLAIGLALGYFIWFGMGSKKEIDANDYSFHVKKTVEKGVPNSVIFDYDATKAPVDSVILQQSWDVKRRTKVSKDAHQRTLIYYLPGYFEAKLVVDEKIVKEQGILIPSDGWLAAIDASPMPVYFKKEDVMVHGQMALSVEKLKGQNIHLAPQPPLVGYLNVQDFGAIYSDDFVFEASLKNDYKEGAAICQKTNIYLLCEGMAVGIPLCTKGCVSDMSLFFTGFDAPGKQVDLSAFGVDFDDFVRVRIESTQGKAKIFLHDTLAYKIDRDIVRSKIIGIGFVFQGTGSVDYVKLENGKVKFEDGF</sequence>
<gene>
    <name evidence="2" type="ORF">SAMN04488109_5955</name>
</gene>
<reference evidence="2 3" key="1">
    <citation type="submission" date="2016-11" db="EMBL/GenBank/DDBJ databases">
        <authorList>
            <person name="Jaros S."/>
            <person name="Januszkiewicz K."/>
            <person name="Wedrychowicz H."/>
        </authorList>
    </citation>
    <scope>NUCLEOTIDE SEQUENCE [LARGE SCALE GENOMIC DNA]</scope>
    <source>
        <strain evidence="2 3">DSM 24574</strain>
    </source>
</reference>
<evidence type="ECO:0000313" key="3">
    <source>
        <dbReference type="Proteomes" id="UP000184212"/>
    </source>
</evidence>
<dbReference type="Proteomes" id="UP000184212">
    <property type="component" value="Unassembled WGS sequence"/>
</dbReference>
<keyword evidence="1" id="KW-0472">Membrane</keyword>
<proteinExistence type="predicted"/>
<organism evidence="2 3">
    <name type="scientific">Chryseolinea serpens</name>
    <dbReference type="NCBI Taxonomy" id="947013"/>
    <lineage>
        <taxon>Bacteria</taxon>
        <taxon>Pseudomonadati</taxon>
        <taxon>Bacteroidota</taxon>
        <taxon>Cytophagia</taxon>
        <taxon>Cytophagales</taxon>
        <taxon>Fulvivirgaceae</taxon>
        <taxon>Chryseolinea</taxon>
    </lineage>
</organism>
<keyword evidence="1" id="KW-1133">Transmembrane helix</keyword>
<keyword evidence="3" id="KW-1185">Reference proteome</keyword>
<dbReference type="AlphaFoldDB" id="A0A1M5WT51"/>
<keyword evidence="1" id="KW-0812">Transmembrane</keyword>
<accession>A0A1M5WT51</accession>